<comment type="caution">
    <text evidence="1">The sequence shown here is derived from an EMBL/GenBank/DDBJ whole genome shotgun (WGS) entry which is preliminary data.</text>
</comment>
<dbReference type="AlphaFoldDB" id="A0AAN9FNG0"/>
<dbReference type="Proteomes" id="UP001372338">
    <property type="component" value="Unassembled WGS sequence"/>
</dbReference>
<sequence length="77" mass="9290">MLYNDNFKLQQELRFNYVDYTEGFECRMRDINIFQSITVENGKIEKYWRTRNKVSSSQYVSRKNEMAIDRAQLHDGG</sequence>
<organism evidence="1 2">
    <name type="scientific">Crotalaria pallida</name>
    <name type="common">Smooth rattlebox</name>
    <name type="synonym">Crotalaria striata</name>
    <dbReference type="NCBI Taxonomy" id="3830"/>
    <lineage>
        <taxon>Eukaryota</taxon>
        <taxon>Viridiplantae</taxon>
        <taxon>Streptophyta</taxon>
        <taxon>Embryophyta</taxon>
        <taxon>Tracheophyta</taxon>
        <taxon>Spermatophyta</taxon>
        <taxon>Magnoliopsida</taxon>
        <taxon>eudicotyledons</taxon>
        <taxon>Gunneridae</taxon>
        <taxon>Pentapetalae</taxon>
        <taxon>rosids</taxon>
        <taxon>fabids</taxon>
        <taxon>Fabales</taxon>
        <taxon>Fabaceae</taxon>
        <taxon>Papilionoideae</taxon>
        <taxon>50 kb inversion clade</taxon>
        <taxon>genistoids sensu lato</taxon>
        <taxon>core genistoids</taxon>
        <taxon>Crotalarieae</taxon>
        <taxon>Crotalaria</taxon>
    </lineage>
</organism>
<keyword evidence="2" id="KW-1185">Reference proteome</keyword>
<evidence type="ECO:0000313" key="2">
    <source>
        <dbReference type="Proteomes" id="UP001372338"/>
    </source>
</evidence>
<dbReference type="EMBL" id="JAYWIO010000003">
    <property type="protein sequence ID" value="KAK7275178.1"/>
    <property type="molecule type" value="Genomic_DNA"/>
</dbReference>
<gene>
    <name evidence="1" type="ORF">RIF29_16287</name>
</gene>
<accession>A0AAN9FNG0</accession>
<name>A0AAN9FNG0_CROPI</name>
<proteinExistence type="predicted"/>
<reference evidence="1 2" key="1">
    <citation type="submission" date="2024-01" db="EMBL/GenBank/DDBJ databases">
        <title>The genomes of 5 underutilized Papilionoideae crops provide insights into root nodulation and disease resistanc.</title>
        <authorList>
            <person name="Yuan L."/>
        </authorList>
    </citation>
    <scope>NUCLEOTIDE SEQUENCE [LARGE SCALE GENOMIC DNA]</scope>
    <source>
        <strain evidence="1">ZHUSHIDOU_FW_LH</strain>
        <tissue evidence="1">Leaf</tissue>
    </source>
</reference>
<protein>
    <submittedName>
        <fullName evidence="1">Uncharacterized protein</fullName>
    </submittedName>
</protein>
<evidence type="ECO:0000313" key="1">
    <source>
        <dbReference type="EMBL" id="KAK7275178.1"/>
    </source>
</evidence>